<name>A0A8T8I184_9PSEU</name>
<proteinExistence type="predicted"/>
<dbReference type="PROSITE" id="PS50222">
    <property type="entry name" value="EF_HAND_2"/>
    <property type="match status" value="1"/>
</dbReference>
<evidence type="ECO:0000313" key="2">
    <source>
        <dbReference type="EMBL" id="MBM7810259.1"/>
    </source>
</evidence>
<dbReference type="AlphaFoldDB" id="A0A8T8I184"/>
<dbReference type="EMBL" id="JAFBCL010000001">
    <property type="protein sequence ID" value="MBM7810259.1"/>
    <property type="molecule type" value="Genomic_DNA"/>
</dbReference>
<dbReference type="Proteomes" id="UP001195724">
    <property type="component" value="Unassembled WGS sequence"/>
</dbReference>
<evidence type="ECO:0000259" key="1">
    <source>
        <dbReference type="PROSITE" id="PS50222"/>
    </source>
</evidence>
<organism evidence="3 4">
    <name type="scientific">Saccharothrix algeriensis</name>
    <dbReference type="NCBI Taxonomy" id="173560"/>
    <lineage>
        <taxon>Bacteria</taxon>
        <taxon>Bacillati</taxon>
        <taxon>Actinomycetota</taxon>
        <taxon>Actinomycetes</taxon>
        <taxon>Pseudonocardiales</taxon>
        <taxon>Pseudonocardiaceae</taxon>
        <taxon>Saccharothrix</taxon>
    </lineage>
</organism>
<evidence type="ECO:0000313" key="3">
    <source>
        <dbReference type="EMBL" id="QTR04419.1"/>
    </source>
</evidence>
<reference evidence="3" key="2">
    <citation type="submission" date="2021-04" db="EMBL/GenBank/DDBJ databases">
        <title>Saccharothrix algeriensis WGS.</title>
        <authorList>
            <person name="Stuskova K."/>
            <person name="Hakalova E."/>
            <person name="Tebbal A.B."/>
            <person name="Eichmeier A."/>
        </authorList>
    </citation>
    <scope>NUCLEOTIDE SEQUENCE</scope>
    <source>
        <strain evidence="3">NRRL B-24137</strain>
    </source>
</reference>
<evidence type="ECO:0000313" key="4">
    <source>
        <dbReference type="Proteomes" id="UP000671828"/>
    </source>
</evidence>
<keyword evidence="5" id="KW-1185">Reference proteome</keyword>
<dbReference type="InterPro" id="IPR002048">
    <property type="entry name" value="EF_hand_dom"/>
</dbReference>
<dbReference type="Gene3D" id="1.10.238.10">
    <property type="entry name" value="EF-hand"/>
    <property type="match status" value="1"/>
</dbReference>
<sequence length="169" mass="17853">MGGSARLRDKHAKRFDMFDSNGDGVVRQRDLAGLAERLVRRFRVPGDSVGAERVRAAYEMLWLSLLAACGVDGQVTRAGFVAALGAGDLARRVGAADVVAIRECGATPEGIVDIEHVAEIVVALGAHPGDAPLIREALKPDGKLLPMATVERLVAGHFTDDAPSGLYGR</sequence>
<dbReference type="SUPFAM" id="SSF47473">
    <property type="entry name" value="EF-hand"/>
    <property type="match status" value="1"/>
</dbReference>
<reference evidence="2 5" key="1">
    <citation type="submission" date="2021-01" db="EMBL/GenBank/DDBJ databases">
        <title>Sequencing the genomes of 1000 actinobacteria strains.</title>
        <authorList>
            <person name="Klenk H.-P."/>
        </authorList>
    </citation>
    <scope>NUCLEOTIDE SEQUENCE [LARGE SCALE GENOMIC DNA]</scope>
    <source>
        <strain evidence="2 5">DSM 44581</strain>
    </source>
</reference>
<feature type="domain" description="EF-hand" evidence="1">
    <location>
        <begin position="6"/>
        <end position="41"/>
    </location>
</feature>
<dbReference type="GO" id="GO:0005509">
    <property type="term" value="F:calcium ion binding"/>
    <property type="evidence" value="ECO:0007669"/>
    <property type="project" value="InterPro"/>
</dbReference>
<evidence type="ECO:0000313" key="5">
    <source>
        <dbReference type="Proteomes" id="UP001195724"/>
    </source>
</evidence>
<dbReference type="RefSeq" id="WP_204841256.1">
    <property type="nucleotide sequence ID" value="NZ_JAFBCL010000001.1"/>
</dbReference>
<dbReference type="Proteomes" id="UP000671828">
    <property type="component" value="Chromosome"/>
</dbReference>
<gene>
    <name evidence="3" type="ORF">J7S33_05880</name>
    <name evidence="2" type="ORF">JOE68_001124</name>
</gene>
<protein>
    <recommendedName>
        <fullName evidence="1">EF-hand domain-containing protein</fullName>
    </recommendedName>
</protein>
<accession>A0A8T8I184</accession>
<dbReference type="InterPro" id="IPR011992">
    <property type="entry name" value="EF-hand-dom_pair"/>
</dbReference>
<dbReference type="EMBL" id="CP072788">
    <property type="protein sequence ID" value="QTR04419.1"/>
    <property type="molecule type" value="Genomic_DNA"/>
</dbReference>